<comment type="caution">
    <text evidence="1">The sequence shown here is derived from an EMBL/GenBank/DDBJ whole genome shotgun (WGS) entry which is preliminary data.</text>
</comment>
<reference evidence="1 2" key="1">
    <citation type="journal article" date="2015" name="Nature">
        <title>rRNA introns, odd ribosomes, and small enigmatic genomes across a large radiation of phyla.</title>
        <authorList>
            <person name="Brown C.T."/>
            <person name="Hug L.A."/>
            <person name="Thomas B.C."/>
            <person name="Sharon I."/>
            <person name="Castelle C.J."/>
            <person name="Singh A."/>
            <person name="Wilkins M.J."/>
            <person name="Williams K.H."/>
            <person name="Banfield J.F."/>
        </authorList>
    </citation>
    <scope>NUCLEOTIDE SEQUENCE [LARGE SCALE GENOMIC DNA]</scope>
</reference>
<evidence type="ECO:0008006" key="3">
    <source>
        <dbReference type="Google" id="ProtNLM"/>
    </source>
</evidence>
<name>A0A0G1DKX2_9BACT</name>
<dbReference type="Proteomes" id="UP000034894">
    <property type="component" value="Unassembled WGS sequence"/>
</dbReference>
<dbReference type="STRING" id="1618443.UV73_C0003G0154"/>
<gene>
    <name evidence="1" type="ORF">UV73_C0003G0154</name>
</gene>
<dbReference type="AlphaFoldDB" id="A0A0G1DKX2"/>
<evidence type="ECO:0000313" key="1">
    <source>
        <dbReference type="EMBL" id="KKS98212.1"/>
    </source>
</evidence>
<organism evidence="1 2">
    <name type="scientific">Candidatus Gottesmanbacteria bacterium GW2011_GWA2_43_14</name>
    <dbReference type="NCBI Taxonomy" id="1618443"/>
    <lineage>
        <taxon>Bacteria</taxon>
        <taxon>Candidatus Gottesmaniibacteriota</taxon>
    </lineage>
</organism>
<accession>A0A0G1DKX2</accession>
<protein>
    <recommendedName>
        <fullName evidence="3">Toxin-antitoxin system HicB family antitoxin</fullName>
    </recommendedName>
</protein>
<dbReference type="EMBL" id="LCFP01000003">
    <property type="protein sequence ID" value="KKS98212.1"/>
    <property type="molecule type" value="Genomic_DNA"/>
</dbReference>
<sequence length="91" mass="10169">MTVKKIVTNLRIPEDEWLQVRSTAASQGISVNEYISRLIRTENVKSILGKREIKSPPRGYEALIEFAKSKTMGKGLGASPDDMVIYGIEDE</sequence>
<evidence type="ECO:0000313" key="2">
    <source>
        <dbReference type="Proteomes" id="UP000034894"/>
    </source>
</evidence>
<proteinExistence type="predicted"/>